<dbReference type="GO" id="GO:0030313">
    <property type="term" value="C:cell envelope"/>
    <property type="evidence" value="ECO:0007669"/>
    <property type="project" value="UniProtKB-SubCell"/>
</dbReference>
<evidence type="ECO:0000256" key="3">
    <source>
        <dbReference type="ARBA" id="ARBA00022729"/>
    </source>
</evidence>
<dbReference type="OrthoDB" id="7241844at2"/>
<evidence type="ECO:0000256" key="2">
    <source>
        <dbReference type="ARBA" id="ARBA00010333"/>
    </source>
</evidence>
<dbReference type="PANTHER" id="PTHR35936:SF19">
    <property type="entry name" value="AMINO-ACID-BINDING PROTEIN YXEM-RELATED"/>
    <property type="match status" value="1"/>
</dbReference>
<dbReference type="InterPro" id="IPR001638">
    <property type="entry name" value="Solute-binding_3/MltF_N"/>
</dbReference>
<organism evidence="8 9">
    <name type="scientific">Paraburkholderia phenazinium</name>
    <dbReference type="NCBI Taxonomy" id="60549"/>
    <lineage>
        <taxon>Bacteria</taxon>
        <taxon>Pseudomonadati</taxon>
        <taxon>Pseudomonadota</taxon>
        <taxon>Betaproteobacteria</taxon>
        <taxon>Burkholderiales</taxon>
        <taxon>Burkholderiaceae</taxon>
        <taxon>Paraburkholderia</taxon>
    </lineage>
</organism>
<dbReference type="RefSeq" id="WP_074296665.1">
    <property type="nucleotide sequence ID" value="NZ_FSRU01000001.1"/>
</dbReference>
<keyword evidence="3 5" id="KW-0732">Signal</keyword>
<evidence type="ECO:0000256" key="5">
    <source>
        <dbReference type="SAM" id="SignalP"/>
    </source>
</evidence>
<dbReference type="InterPro" id="IPR001320">
    <property type="entry name" value="Iontro_rcpt_C"/>
</dbReference>
<dbReference type="GO" id="GO:0015276">
    <property type="term" value="F:ligand-gated monoatomic ion channel activity"/>
    <property type="evidence" value="ECO:0007669"/>
    <property type="project" value="InterPro"/>
</dbReference>
<accession>A0A1N6JNU4</accession>
<protein>
    <submittedName>
        <fullName evidence="8">Amino acid ABC transporter substrate-binding protein, PAAT family</fullName>
    </submittedName>
</protein>
<dbReference type="SMART" id="SM00079">
    <property type="entry name" value="PBPe"/>
    <property type="match status" value="1"/>
</dbReference>
<feature type="domain" description="Ionotropic glutamate receptor C-terminal" evidence="7">
    <location>
        <begin position="38"/>
        <end position="267"/>
    </location>
</feature>
<evidence type="ECO:0000313" key="8">
    <source>
        <dbReference type="EMBL" id="SIO45696.1"/>
    </source>
</evidence>
<feature type="chain" id="PRO_5009936801" evidence="5">
    <location>
        <begin position="25"/>
        <end position="274"/>
    </location>
</feature>
<dbReference type="Gene3D" id="3.40.190.10">
    <property type="entry name" value="Periplasmic binding protein-like II"/>
    <property type="match status" value="2"/>
</dbReference>
<dbReference type="InterPro" id="IPR018313">
    <property type="entry name" value="SBP_3_CS"/>
</dbReference>
<comment type="subcellular location">
    <subcellularLocation>
        <location evidence="1">Cell envelope</location>
    </subcellularLocation>
</comment>
<sequence length="274" mass="29565">MKFKSIPGALVMAAVMLSALAAHAGETLQRVQRSGVMRDILVDSYPPFGFVDASNHYAGFDVDVAKAIAQRLGVKIELAAPSWEVVVGGHWNGRWDLCVCSMTPNTERARVLDFPVAYYASPAVLVVNKAETRIQSAKDLTGKKVGVGLGSSYENYLQKNLVIPNTPPIAFPFGAVQAIPSDETVAFGDLALGPGVRLDAVISDLATAKARINQTAAFKIVAQLYAEPNWIATDKGDPEWNEKIRTTLQSLRADGTLAKISQKWLGEDITKNLP</sequence>
<name>A0A1N6JNU4_9BURK</name>
<dbReference type="PROSITE" id="PS01039">
    <property type="entry name" value="SBP_BACTERIAL_3"/>
    <property type="match status" value="1"/>
</dbReference>
<evidence type="ECO:0000259" key="6">
    <source>
        <dbReference type="SMART" id="SM00062"/>
    </source>
</evidence>
<keyword evidence="9" id="KW-1185">Reference proteome</keyword>
<proteinExistence type="inferred from homology"/>
<dbReference type="EMBL" id="FSRU01000001">
    <property type="protein sequence ID" value="SIO45696.1"/>
    <property type="molecule type" value="Genomic_DNA"/>
</dbReference>
<dbReference type="PANTHER" id="PTHR35936">
    <property type="entry name" value="MEMBRANE-BOUND LYTIC MUREIN TRANSGLYCOSYLASE F"/>
    <property type="match status" value="1"/>
</dbReference>
<comment type="similarity">
    <text evidence="2 4">Belongs to the bacterial solute-binding protein 3 family.</text>
</comment>
<reference evidence="8 9" key="1">
    <citation type="submission" date="2016-11" db="EMBL/GenBank/DDBJ databases">
        <authorList>
            <person name="Jaros S."/>
            <person name="Januszkiewicz K."/>
            <person name="Wedrychowicz H."/>
        </authorList>
    </citation>
    <scope>NUCLEOTIDE SEQUENCE [LARGE SCALE GENOMIC DNA]</scope>
    <source>
        <strain evidence="8 9">GAS95</strain>
    </source>
</reference>
<dbReference type="Pfam" id="PF00497">
    <property type="entry name" value="SBP_bac_3"/>
    <property type="match status" value="1"/>
</dbReference>
<evidence type="ECO:0000256" key="1">
    <source>
        <dbReference type="ARBA" id="ARBA00004196"/>
    </source>
</evidence>
<evidence type="ECO:0000256" key="4">
    <source>
        <dbReference type="RuleBase" id="RU003744"/>
    </source>
</evidence>
<feature type="signal peptide" evidence="5">
    <location>
        <begin position="1"/>
        <end position="24"/>
    </location>
</feature>
<dbReference type="GO" id="GO:0016020">
    <property type="term" value="C:membrane"/>
    <property type="evidence" value="ECO:0007669"/>
    <property type="project" value="InterPro"/>
</dbReference>
<dbReference type="Proteomes" id="UP000185151">
    <property type="component" value="Unassembled WGS sequence"/>
</dbReference>
<dbReference type="SMART" id="SM00062">
    <property type="entry name" value="PBPb"/>
    <property type="match status" value="1"/>
</dbReference>
<evidence type="ECO:0000313" key="9">
    <source>
        <dbReference type="Proteomes" id="UP000185151"/>
    </source>
</evidence>
<feature type="domain" description="Solute-binding protein family 3/N-terminal" evidence="6">
    <location>
        <begin position="40"/>
        <end position="268"/>
    </location>
</feature>
<dbReference type="AlphaFoldDB" id="A0A1N6JNU4"/>
<gene>
    <name evidence="8" type="ORF">SAMN05444165_3363</name>
</gene>
<dbReference type="SUPFAM" id="SSF53850">
    <property type="entry name" value="Periplasmic binding protein-like II"/>
    <property type="match status" value="1"/>
</dbReference>
<evidence type="ECO:0000259" key="7">
    <source>
        <dbReference type="SMART" id="SM00079"/>
    </source>
</evidence>